<keyword evidence="2 4" id="KW-0238">DNA-binding</keyword>
<feature type="DNA-binding region" description="H-T-H motif" evidence="4">
    <location>
        <begin position="24"/>
        <end position="43"/>
    </location>
</feature>
<dbReference type="Pfam" id="PF00440">
    <property type="entry name" value="TetR_N"/>
    <property type="match status" value="1"/>
</dbReference>
<dbReference type="PRINTS" id="PR00455">
    <property type="entry name" value="HTHTETR"/>
</dbReference>
<evidence type="ECO:0000256" key="2">
    <source>
        <dbReference type="ARBA" id="ARBA00023125"/>
    </source>
</evidence>
<keyword evidence="1" id="KW-0805">Transcription regulation</keyword>
<name>A0A1H9LI69_BUTFI</name>
<protein>
    <submittedName>
        <fullName evidence="6">Transcriptional regulator, TetR family</fullName>
    </submittedName>
</protein>
<dbReference type="PANTHER" id="PTHR30055:SF238">
    <property type="entry name" value="MYCOFACTOCIN BIOSYNTHESIS TRANSCRIPTIONAL REGULATOR MFTR-RELATED"/>
    <property type="match status" value="1"/>
</dbReference>
<dbReference type="EMBL" id="FOGJ01000002">
    <property type="protein sequence ID" value="SER11094.1"/>
    <property type="molecule type" value="Genomic_DNA"/>
</dbReference>
<dbReference type="Gene3D" id="1.10.357.10">
    <property type="entry name" value="Tetracycline Repressor, domain 2"/>
    <property type="match status" value="1"/>
</dbReference>
<evidence type="ECO:0000259" key="5">
    <source>
        <dbReference type="PROSITE" id="PS50977"/>
    </source>
</evidence>
<dbReference type="PANTHER" id="PTHR30055">
    <property type="entry name" value="HTH-TYPE TRANSCRIPTIONAL REGULATOR RUTR"/>
    <property type="match status" value="1"/>
</dbReference>
<dbReference type="PROSITE" id="PS50977">
    <property type="entry name" value="HTH_TETR_2"/>
    <property type="match status" value="1"/>
</dbReference>
<evidence type="ECO:0000313" key="7">
    <source>
        <dbReference type="Proteomes" id="UP000182584"/>
    </source>
</evidence>
<organism evidence="6 7">
    <name type="scientific">Butyrivibrio fibrisolvens</name>
    <dbReference type="NCBI Taxonomy" id="831"/>
    <lineage>
        <taxon>Bacteria</taxon>
        <taxon>Bacillati</taxon>
        <taxon>Bacillota</taxon>
        <taxon>Clostridia</taxon>
        <taxon>Lachnospirales</taxon>
        <taxon>Lachnospiraceae</taxon>
        <taxon>Butyrivibrio</taxon>
    </lineage>
</organism>
<dbReference type="GO" id="GO:0000976">
    <property type="term" value="F:transcription cis-regulatory region binding"/>
    <property type="evidence" value="ECO:0007669"/>
    <property type="project" value="TreeGrafter"/>
</dbReference>
<evidence type="ECO:0000256" key="3">
    <source>
        <dbReference type="ARBA" id="ARBA00023163"/>
    </source>
</evidence>
<dbReference type="AlphaFoldDB" id="A0A1H9LI69"/>
<dbReference type="InterPro" id="IPR001647">
    <property type="entry name" value="HTH_TetR"/>
</dbReference>
<dbReference type="InterPro" id="IPR050109">
    <property type="entry name" value="HTH-type_TetR-like_transc_reg"/>
</dbReference>
<dbReference type="RefSeq" id="WP_074753952.1">
    <property type="nucleotide sequence ID" value="NZ_FOGJ01000002.1"/>
</dbReference>
<evidence type="ECO:0000256" key="1">
    <source>
        <dbReference type="ARBA" id="ARBA00023015"/>
    </source>
</evidence>
<dbReference type="InterPro" id="IPR009057">
    <property type="entry name" value="Homeodomain-like_sf"/>
</dbReference>
<gene>
    <name evidence="6" type="ORF">SAMN04487884_10279</name>
</gene>
<evidence type="ECO:0000313" key="6">
    <source>
        <dbReference type="EMBL" id="SER11094.1"/>
    </source>
</evidence>
<proteinExistence type="predicted"/>
<sequence>MDTKQRILDEALTLFSEKGYANVFVADIAERVGIKAPSLYKHYKNKQAIFDAIIEEMNRRFLEEAGALKINGADAAKDAEIYKHITEEQLITLGINLFLYFLHDDYTRRFRKMLTIEQFHDKKLAAAYMKQYVDDPLSYQGMLFGLMVSSGVLQTENVEIMTLHFYAPIYMLLTICDRNPEREKEALKTMEAHIRQFNKLYARDEKNMQNNKRRSQRRTK</sequence>
<dbReference type="GO" id="GO:0003700">
    <property type="term" value="F:DNA-binding transcription factor activity"/>
    <property type="evidence" value="ECO:0007669"/>
    <property type="project" value="TreeGrafter"/>
</dbReference>
<dbReference type="SUPFAM" id="SSF46689">
    <property type="entry name" value="Homeodomain-like"/>
    <property type="match status" value="1"/>
</dbReference>
<dbReference type="OrthoDB" id="9808476at2"/>
<dbReference type="Proteomes" id="UP000182584">
    <property type="component" value="Unassembled WGS sequence"/>
</dbReference>
<accession>A0A1H9LI69</accession>
<feature type="domain" description="HTH tetR-type" evidence="5">
    <location>
        <begin position="1"/>
        <end position="61"/>
    </location>
</feature>
<keyword evidence="3" id="KW-0804">Transcription</keyword>
<reference evidence="6 7" key="1">
    <citation type="submission" date="2016-10" db="EMBL/GenBank/DDBJ databases">
        <authorList>
            <person name="de Groot N.N."/>
        </authorList>
    </citation>
    <scope>NUCLEOTIDE SEQUENCE [LARGE SCALE GENOMIC DNA]</scope>
    <source>
        <strain evidence="6 7">AR40</strain>
    </source>
</reference>
<evidence type="ECO:0000256" key="4">
    <source>
        <dbReference type="PROSITE-ProRule" id="PRU00335"/>
    </source>
</evidence>